<accession>A0A4R2JUP5</accession>
<evidence type="ECO:0008006" key="4">
    <source>
        <dbReference type="Google" id="ProtNLM"/>
    </source>
</evidence>
<dbReference type="InterPro" id="IPR001387">
    <property type="entry name" value="Cro/C1-type_HTH"/>
</dbReference>
<dbReference type="InterPro" id="IPR010982">
    <property type="entry name" value="Lambda_DNA-bd_dom_sf"/>
</dbReference>
<comment type="caution">
    <text evidence="2">The sequence shown here is derived from an EMBL/GenBank/DDBJ whole genome shotgun (WGS) entry which is preliminary data.</text>
</comment>
<reference evidence="2 3" key="1">
    <citation type="submission" date="2019-03" db="EMBL/GenBank/DDBJ databases">
        <title>Genomic Encyclopedia of Type Strains, Phase IV (KMG-IV): sequencing the most valuable type-strain genomes for metagenomic binning, comparative biology and taxonomic classification.</title>
        <authorList>
            <person name="Goeker M."/>
        </authorList>
    </citation>
    <scope>NUCLEOTIDE SEQUENCE [LARGE SCALE GENOMIC DNA]</scope>
    <source>
        <strain evidence="2 3">DSM 45934</strain>
    </source>
</reference>
<dbReference type="AlphaFoldDB" id="A0A4R2JUP5"/>
<dbReference type="Proteomes" id="UP000295680">
    <property type="component" value="Unassembled WGS sequence"/>
</dbReference>
<dbReference type="EMBL" id="SLWS01000002">
    <property type="protein sequence ID" value="TCO62772.1"/>
    <property type="molecule type" value="Genomic_DNA"/>
</dbReference>
<sequence>MERWTGAEASALRQALRLSVRAFAEQELGVSVRTVSNWESRGADITPVTEMQRALDTALARADDDVQARFSRILDGGPGPQETGTLATAAEWEAMSQLNRRVLLKYGLVPLLGPHDAHPQALTSSGSPGPAPFTPAAPPAASWARPIFDAVLNPTDVVRRVASNASAGSRTESGDVAVLRQWAGAVLTAHLASDYAKLSTALPTLVGYVEAANMHANATAATVQPLLSDVYAVAAWSLIKADNSLGAWIAAQRAIQVAEQTDDVLRVAAATRCMSEVHMRAGNFAEATRTAFLATVQLDTAHPADRKTALCLRGAALLSAASASARRGDSREAYAALKAAAVCADELGEERSDLGNVFGPTNVAIHQVAVAVELGDRQGALRRIPSVKLDRMPAVLTERRARFLIDVARSQHDDQAALDALLQAERIAPHELREHRLTHELLRDLMSRERRSSDVRAIAGRCDLLN</sequence>
<proteinExistence type="predicted"/>
<feature type="region of interest" description="Disordered" evidence="1">
    <location>
        <begin position="119"/>
        <end position="138"/>
    </location>
</feature>
<feature type="compositionally biased region" description="Pro residues" evidence="1">
    <location>
        <begin position="129"/>
        <end position="138"/>
    </location>
</feature>
<protein>
    <recommendedName>
        <fullName evidence="4">Helix-turn-helix protein</fullName>
    </recommendedName>
</protein>
<evidence type="ECO:0000256" key="1">
    <source>
        <dbReference type="SAM" id="MobiDB-lite"/>
    </source>
</evidence>
<gene>
    <name evidence="2" type="ORF">EV192_102911</name>
</gene>
<dbReference type="CDD" id="cd00093">
    <property type="entry name" value="HTH_XRE"/>
    <property type="match status" value="1"/>
</dbReference>
<keyword evidence="3" id="KW-1185">Reference proteome</keyword>
<dbReference type="Gene3D" id="1.10.260.40">
    <property type="entry name" value="lambda repressor-like DNA-binding domains"/>
    <property type="match status" value="1"/>
</dbReference>
<name>A0A4R2JUP5_9PSEU</name>
<organism evidence="2 3">
    <name type="scientific">Actinocrispum wychmicini</name>
    <dbReference type="NCBI Taxonomy" id="1213861"/>
    <lineage>
        <taxon>Bacteria</taxon>
        <taxon>Bacillati</taxon>
        <taxon>Actinomycetota</taxon>
        <taxon>Actinomycetes</taxon>
        <taxon>Pseudonocardiales</taxon>
        <taxon>Pseudonocardiaceae</taxon>
        <taxon>Actinocrispum</taxon>
    </lineage>
</organism>
<evidence type="ECO:0000313" key="3">
    <source>
        <dbReference type="Proteomes" id="UP000295680"/>
    </source>
</evidence>
<dbReference type="GO" id="GO:0003677">
    <property type="term" value="F:DNA binding"/>
    <property type="evidence" value="ECO:0007669"/>
    <property type="project" value="InterPro"/>
</dbReference>
<evidence type="ECO:0000313" key="2">
    <source>
        <dbReference type="EMBL" id="TCO62772.1"/>
    </source>
</evidence>